<dbReference type="eggNOG" id="COG4396">
    <property type="taxonomic scope" value="Bacteria"/>
</dbReference>
<keyword evidence="2" id="KW-1185">Reference proteome</keyword>
<dbReference type="Pfam" id="PF07352">
    <property type="entry name" value="Phage_Mu_Gam"/>
    <property type="match status" value="1"/>
</dbReference>
<dbReference type="EMBL" id="CP002431">
    <property type="protein sequence ID" value="ADU63432.1"/>
    <property type="molecule type" value="Genomic_DNA"/>
</dbReference>
<evidence type="ECO:0000313" key="1">
    <source>
        <dbReference type="EMBL" id="ADU63432.1"/>
    </source>
</evidence>
<proteinExistence type="predicted"/>
<sequence>MARLKPKTTVIADSKQAEAAMMELGGLGREITAIEHDAQENIDLIKANAVAEMEPLQVRKKELEDALCTYATLNKGKLFKERKSQETPFGVFGWRKATRLLTASKVTLADVLERLRELGIREAIRTKESVDKTVLADWPDSRLEGVGMKRVSKDEFYIEIHEDTLGADQ</sequence>
<organism evidence="1 2">
    <name type="scientific">Pseudodesulfovibrio aespoeensis (strain ATCC 700646 / DSM 10631 / Aspo-2)</name>
    <name type="common">Desulfovibrio aespoeensis</name>
    <dbReference type="NCBI Taxonomy" id="643562"/>
    <lineage>
        <taxon>Bacteria</taxon>
        <taxon>Pseudomonadati</taxon>
        <taxon>Thermodesulfobacteriota</taxon>
        <taxon>Desulfovibrionia</taxon>
        <taxon>Desulfovibrionales</taxon>
        <taxon>Desulfovibrionaceae</taxon>
    </lineage>
</organism>
<dbReference type="KEGG" id="das:Daes_2427"/>
<dbReference type="Proteomes" id="UP000002191">
    <property type="component" value="Chromosome"/>
</dbReference>
<dbReference type="GO" id="GO:0003690">
    <property type="term" value="F:double-stranded DNA binding"/>
    <property type="evidence" value="ECO:0007669"/>
    <property type="project" value="InterPro"/>
</dbReference>
<dbReference type="HOGENOM" id="CLU_129156_0_0_7"/>
<reference evidence="2" key="1">
    <citation type="submission" date="2010-12" db="EMBL/GenBank/DDBJ databases">
        <title>Complete sequence of Desulfovibrio aespoeensis Aspo-2.</title>
        <authorList>
            <consortium name="US DOE Joint Genome Institute"/>
            <person name="Lucas S."/>
            <person name="Copeland A."/>
            <person name="Lapidus A."/>
            <person name="Cheng J.-F."/>
            <person name="Goodwin L."/>
            <person name="Pitluck S."/>
            <person name="Chertkov O."/>
            <person name="Misra M."/>
            <person name="Detter J.C."/>
            <person name="Han C."/>
            <person name="Tapia R."/>
            <person name="Land M."/>
            <person name="Hauser L."/>
            <person name="Kyrpides N."/>
            <person name="Ivanova N."/>
            <person name="Ovchinnikova G."/>
            <person name="Pedersen K."/>
            <person name="Jagevall S."/>
            <person name="Hazen T."/>
            <person name="Woyke T."/>
        </authorList>
    </citation>
    <scope>NUCLEOTIDE SEQUENCE [LARGE SCALE GENOMIC DNA]</scope>
    <source>
        <strain evidence="2">ATCC 700646 / DSM 10631 / Aspo-2</strain>
    </source>
</reference>
<protein>
    <submittedName>
        <fullName evidence="1">Host-nuclease inhibitor protein Gam, putative</fullName>
    </submittedName>
</protein>
<dbReference type="RefSeq" id="WP_013515344.1">
    <property type="nucleotide sequence ID" value="NC_014844.1"/>
</dbReference>
<gene>
    <name evidence="1" type="ordered locus">Daes_2427</name>
</gene>
<accession>E6VUC5</accession>
<dbReference type="AlphaFoldDB" id="E6VUC5"/>
<reference evidence="1 2" key="2">
    <citation type="journal article" date="2014" name="Genome Announc.">
        <title>Complete Genome Sequence of the Subsurface, Mesophilic Sulfate-Reducing Bacterium Desulfovibrio aespoeensis Aspo-2.</title>
        <authorList>
            <person name="Pedersen K."/>
            <person name="Bengtsson A."/>
            <person name="Edlund J."/>
            <person name="Rabe L."/>
            <person name="Hazen T."/>
            <person name="Chakraborty R."/>
            <person name="Goodwin L."/>
            <person name="Shapiro N."/>
        </authorList>
    </citation>
    <scope>NUCLEOTIDE SEQUENCE [LARGE SCALE GENOMIC DNA]</scope>
    <source>
        <strain evidence="2">ATCC 700646 / DSM 10631 / Aspo-2</strain>
    </source>
</reference>
<dbReference type="GO" id="GO:0042262">
    <property type="term" value="P:DNA protection"/>
    <property type="evidence" value="ECO:0007669"/>
    <property type="project" value="InterPro"/>
</dbReference>
<evidence type="ECO:0000313" key="2">
    <source>
        <dbReference type="Proteomes" id="UP000002191"/>
    </source>
</evidence>
<name>E6VUC5_PSEA9</name>
<dbReference type="SUPFAM" id="SSF161266">
    <property type="entry name" value="Gam-like"/>
    <property type="match status" value="1"/>
</dbReference>
<dbReference type="OrthoDB" id="5461114at2"/>
<dbReference type="STRING" id="643562.Daes_2427"/>
<dbReference type="InterPro" id="IPR009951">
    <property type="entry name" value="Host-nuc_inhib_Gam"/>
</dbReference>
<dbReference type="Gene3D" id="1.20.5.170">
    <property type="match status" value="1"/>
</dbReference>